<name>A0A835LRV1_9MAGN</name>
<dbReference type="AlphaFoldDB" id="A0A835LRV1"/>
<dbReference type="Pfam" id="PF25019">
    <property type="entry name" value="LRR_R13L1-DRL21"/>
    <property type="match status" value="1"/>
</dbReference>
<evidence type="ECO:0000259" key="1">
    <source>
        <dbReference type="Pfam" id="PF25019"/>
    </source>
</evidence>
<dbReference type="Proteomes" id="UP000631114">
    <property type="component" value="Unassembled WGS sequence"/>
</dbReference>
<sequence>MEVIKGLRPQPNLRILSIGFYQGLTFPSWLEVSSLPKLVAVSLWSCGKCQDLPSFGRLPFLRKLRLHNMKSIKFIDKNGVVEGFTSLEELELHYMPILEGWSLLKVNEESDVILLPCLKKLSIKNCPKLRKLLFSFSLESLYLWGCGELVKDLPSLSSLQIYDFNEHISFPEELTTLPDGMRHIDRLHALSIMYCKNLRFLPAWLQHFTCLKTLEIEKCHPELHRRCKKESGEDWPKIAHIPSKYNDSLKE</sequence>
<dbReference type="InterPro" id="IPR056789">
    <property type="entry name" value="LRR_R13L1-DRL21"/>
</dbReference>
<keyword evidence="3" id="KW-1185">Reference proteome</keyword>
<evidence type="ECO:0000313" key="3">
    <source>
        <dbReference type="Proteomes" id="UP000631114"/>
    </source>
</evidence>
<dbReference type="Gene3D" id="3.80.10.10">
    <property type="entry name" value="Ribonuclease Inhibitor"/>
    <property type="match status" value="2"/>
</dbReference>
<dbReference type="EMBL" id="JADFTS010000006">
    <property type="protein sequence ID" value="KAF9601164.1"/>
    <property type="molecule type" value="Genomic_DNA"/>
</dbReference>
<feature type="non-terminal residue" evidence="2">
    <location>
        <position position="1"/>
    </location>
</feature>
<dbReference type="PANTHER" id="PTHR47186:SF3">
    <property type="entry name" value="OS09G0267800 PROTEIN"/>
    <property type="match status" value="1"/>
</dbReference>
<organism evidence="2 3">
    <name type="scientific">Coptis chinensis</name>
    <dbReference type="NCBI Taxonomy" id="261450"/>
    <lineage>
        <taxon>Eukaryota</taxon>
        <taxon>Viridiplantae</taxon>
        <taxon>Streptophyta</taxon>
        <taxon>Embryophyta</taxon>
        <taxon>Tracheophyta</taxon>
        <taxon>Spermatophyta</taxon>
        <taxon>Magnoliopsida</taxon>
        <taxon>Ranunculales</taxon>
        <taxon>Ranunculaceae</taxon>
        <taxon>Coptidoideae</taxon>
        <taxon>Coptis</taxon>
    </lineage>
</organism>
<dbReference type="SUPFAM" id="SSF52058">
    <property type="entry name" value="L domain-like"/>
    <property type="match status" value="1"/>
</dbReference>
<comment type="caution">
    <text evidence="2">The sequence shown here is derived from an EMBL/GenBank/DDBJ whole genome shotgun (WGS) entry which is preliminary data.</text>
</comment>
<protein>
    <recommendedName>
        <fullName evidence="1">R13L1/DRL21-like LRR repeat region domain-containing protein</fullName>
    </recommendedName>
</protein>
<dbReference type="PANTHER" id="PTHR47186">
    <property type="entry name" value="LEUCINE-RICH REPEAT-CONTAINING PROTEIN 57"/>
    <property type="match status" value="1"/>
</dbReference>
<dbReference type="OrthoDB" id="1436820at2759"/>
<gene>
    <name evidence="2" type="ORF">IFM89_017112</name>
</gene>
<evidence type="ECO:0000313" key="2">
    <source>
        <dbReference type="EMBL" id="KAF9601164.1"/>
    </source>
</evidence>
<dbReference type="InterPro" id="IPR032675">
    <property type="entry name" value="LRR_dom_sf"/>
</dbReference>
<reference evidence="2 3" key="1">
    <citation type="submission" date="2020-10" db="EMBL/GenBank/DDBJ databases">
        <title>The Coptis chinensis genome and diversification of protoberbering-type alkaloids.</title>
        <authorList>
            <person name="Wang B."/>
            <person name="Shu S."/>
            <person name="Song C."/>
            <person name="Liu Y."/>
        </authorList>
    </citation>
    <scope>NUCLEOTIDE SEQUENCE [LARGE SCALE GENOMIC DNA]</scope>
    <source>
        <strain evidence="2">HL-2020</strain>
        <tissue evidence="2">Leaf</tissue>
    </source>
</reference>
<proteinExistence type="predicted"/>
<feature type="domain" description="R13L1/DRL21-like LRR repeat region" evidence="1">
    <location>
        <begin position="2"/>
        <end position="69"/>
    </location>
</feature>
<accession>A0A835LRV1</accession>